<evidence type="ECO:0000313" key="1">
    <source>
        <dbReference type="EMBL" id="KAJ7704858.1"/>
    </source>
</evidence>
<proteinExistence type="predicted"/>
<organism evidence="1 2">
    <name type="scientific">Mycena rosella</name>
    <name type="common">Pink bonnet</name>
    <name type="synonym">Agaricus rosellus</name>
    <dbReference type="NCBI Taxonomy" id="1033263"/>
    <lineage>
        <taxon>Eukaryota</taxon>
        <taxon>Fungi</taxon>
        <taxon>Dikarya</taxon>
        <taxon>Basidiomycota</taxon>
        <taxon>Agaricomycotina</taxon>
        <taxon>Agaricomycetes</taxon>
        <taxon>Agaricomycetidae</taxon>
        <taxon>Agaricales</taxon>
        <taxon>Marasmiineae</taxon>
        <taxon>Mycenaceae</taxon>
        <taxon>Mycena</taxon>
    </lineage>
</organism>
<accession>A0AAD7GTN1</accession>
<gene>
    <name evidence="1" type="ORF">B0H17DRAFT_1126494</name>
</gene>
<protein>
    <submittedName>
        <fullName evidence="1">Uncharacterized protein</fullName>
    </submittedName>
</protein>
<dbReference type="AlphaFoldDB" id="A0AAD7GTN1"/>
<evidence type="ECO:0000313" key="2">
    <source>
        <dbReference type="Proteomes" id="UP001221757"/>
    </source>
</evidence>
<reference evidence="1" key="1">
    <citation type="submission" date="2023-03" db="EMBL/GenBank/DDBJ databases">
        <title>Massive genome expansion in bonnet fungi (Mycena s.s.) driven by repeated elements and novel gene families across ecological guilds.</title>
        <authorList>
            <consortium name="Lawrence Berkeley National Laboratory"/>
            <person name="Harder C.B."/>
            <person name="Miyauchi S."/>
            <person name="Viragh M."/>
            <person name="Kuo A."/>
            <person name="Thoen E."/>
            <person name="Andreopoulos B."/>
            <person name="Lu D."/>
            <person name="Skrede I."/>
            <person name="Drula E."/>
            <person name="Henrissat B."/>
            <person name="Morin E."/>
            <person name="Kohler A."/>
            <person name="Barry K."/>
            <person name="LaButti K."/>
            <person name="Morin E."/>
            <person name="Salamov A."/>
            <person name="Lipzen A."/>
            <person name="Mereny Z."/>
            <person name="Hegedus B."/>
            <person name="Baldrian P."/>
            <person name="Stursova M."/>
            <person name="Weitz H."/>
            <person name="Taylor A."/>
            <person name="Grigoriev I.V."/>
            <person name="Nagy L.G."/>
            <person name="Martin F."/>
            <person name="Kauserud H."/>
        </authorList>
    </citation>
    <scope>NUCLEOTIDE SEQUENCE</scope>
    <source>
        <strain evidence="1">CBHHK067</strain>
    </source>
</reference>
<name>A0AAD7GTN1_MYCRO</name>
<dbReference type="Proteomes" id="UP001221757">
    <property type="component" value="Unassembled WGS sequence"/>
</dbReference>
<dbReference type="EMBL" id="JARKIE010000009">
    <property type="protein sequence ID" value="KAJ7704858.1"/>
    <property type="molecule type" value="Genomic_DNA"/>
</dbReference>
<comment type="caution">
    <text evidence="1">The sequence shown here is derived from an EMBL/GenBank/DDBJ whole genome shotgun (WGS) entry which is preliminary data.</text>
</comment>
<sequence>MPPVHLKQPRSPVVPPNPSFSMNSLLVVPCHSIKNPETRSFKLAGTENKPAARTACIEKTNFLTMNFLCDTDVAPAVVNNCSFRTLLNHPESENGVKVTSTSSSNYIPAEAARVMLLAIEELKKHSNLTLGYDGSTTLKQQSIYTFYVTTPDHEVYFIKGDKASVKG</sequence>
<keyword evidence="2" id="KW-1185">Reference proteome</keyword>